<evidence type="ECO:0000313" key="3">
    <source>
        <dbReference type="Proteomes" id="UP000018144"/>
    </source>
</evidence>
<evidence type="ECO:0000313" key="2">
    <source>
        <dbReference type="EMBL" id="CCX04848.1"/>
    </source>
</evidence>
<evidence type="ECO:0000256" key="1">
    <source>
        <dbReference type="SAM" id="MobiDB-lite"/>
    </source>
</evidence>
<organism evidence="2 3">
    <name type="scientific">Pyronema omphalodes (strain CBS 100304)</name>
    <name type="common">Pyronema confluens</name>
    <dbReference type="NCBI Taxonomy" id="1076935"/>
    <lineage>
        <taxon>Eukaryota</taxon>
        <taxon>Fungi</taxon>
        <taxon>Dikarya</taxon>
        <taxon>Ascomycota</taxon>
        <taxon>Pezizomycotina</taxon>
        <taxon>Pezizomycetes</taxon>
        <taxon>Pezizales</taxon>
        <taxon>Pyronemataceae</taxon>
        <taxon>Pyronema</taxon>
    </lineage>
</organism>
<protein>
    <submittedName>
        <fullName evidence="2">Uncharacterized protein</fullName>
    </submittedName>
</protein>
<reference evidence="2 3" key="1">
    <citation type="journal article" date="2013" name="PLoS Genet.">
        <title>The genome and development-dependent transcriptomes of Pyronema confluens: a window into fungal evolution.</title>
        <authorList>
            <person name="Traeger S."/>
            <person name="Altegoer F."/>
            <person name="Freitag M."/>
            <person name="Gabaldon T."/>
            <person name="Kempken F."/>
            <person name="Kumar A."/>
            <person name="Marcet-Houben M."/>
            <person name="Poggeler S."/>
            <person name="Stajich J.E."/>
            <person name="Nowrousian M."/>
        </authorList>
    </citation>
    <scope>NUCLEOTIDE SEQUENCE [LARGE SCALE GENOMIC DNA]</scope>
    <source>
        <strain evidence="3">CBS 100304</strain>
        <tissue evidence="2">Vegetative mycelium</tissue>
    </source>
</reference>
<keyword evidence="3" id="KW-1185">Reference proteome</keyword>
<gene>
    <name evidence="2" type="ORF">PCON_03830</name>
</gene>
<dbReference type="AlphaFoldDB" id="U4KUA1"/>
<dbReference type="OrthoDB" id="10431801at2759"/>
<accession>U4KUA1</accession>
<proteinExistence type="predicted"/>
<feature type="region of interest" description="Disordered" evidence="1">
    <location>
        <begin position="151"/>
        <end position="232"/>
    </location>
</feature>
<dbReference type="EMBL" id="HF935218">
    <property type="protein sequence ID" value="CCX04848.1"/>
    <property type="molecule type" value="Genomic_DNA"/>
</dbReference>
<feature type="compositionally biased region" description="Basic and acidic residues" evidence="1">
    <location>
        <begin position="166"/>
        <end position="181"/>
    </location>
</feature>
<dbReference type="Proteomes" id="UP000018144">
    <property type="component" value="Unassembled WGS sequence"/>
</dbReference>
<sequence length="243" mass="27647">MEDLLKKLPTTATVSEIHVKFVFEGKWIQHDMCRLIDAAMRAFWVKIQGVSPLLGCPGLISKCEERREFIEVMAEALAPTFPGPEEGRVEYIMALLWMKCIKDLTTEDEILESVDGIEKMSKAPVSDLFMDELGDEEAGDMDEWEREFEMPTVMPKRMPKPAVNKESTKKKPAKKEPAEKKSAKKKLEKKNSAKKESVKKKSVKKEVVDNTEDEELIFSDMEGPGGNNVFEEFVDESIIEDLL</sequence>
<name>U4KUA1_PYROM</name>